<reference evidence="3" key="1">
    <citation type="submission" date="2023-09" db="EMBL/GenBank/DDBJ databases">
        <authorList>
            <person name="Li S."/>
            <person name="Li X."/>
            <person name="Zhang C."/>
            <person name="Zhao Z."/>
        </authorList>
    </citation>
    <scope>NUCLEOTIDE SEQUENCE [LARGE SCALE GENOMIC DNA]</scope>
    <source>
        <strain evidence="3">SQ345</strain>
    </source>
</reference>
<feature type="transmembrane region" description="Helical" evidence="1">
    <location>
        <begin position="117"/>
        <end position="137"/>
    </location>
</feature>
<name>A0ABY9TLN9_9GAMM</name>
<dbReference type="RefSeq" id="WP_348387845.1">
    <property type="nucleotide sequence ID" value="NZ_CP134146.1"/>
</dbReference>
<keyword evidence="3" id="KW-1185">Reference proteome</keyword>
<evidence type="ECO:0000256" key="1">
    <source>
        <dbReference type="SAM" id="Phobius"/>
    </source>
</evidence>
<dbReference type="EMBL" id="CP134146">
    <property type="protein sequence ID" value="WNC68690.1"/>
    <property type="molecule type" value="Genomic_DNA"/>
</dbReference>
<feature type="transmembrane region" description="Helical" evidence="1">
    <location>
        <begin position="20"/>
        <end position="40"/>
    </location>
</feature>
<protein>
    <submittedName>
        <fullName evidence="2">Uncharacterized protein</fullName>
    </submittedName>
</protein>
<organism evidence="2 3">
    <name type="scientific">Thalassotalea nanhaiensis</name>
    <dbReference type="NCBI Taxonomy" id="3065648"/>
    <lineage>
        <taxon>Bacteria</taxon>
        <taxon>Pseudomonadati</taxon>
        <taxon>Pseudomonadota</taxon>
        <taxon>Gammaproteobacteria</taxon>
        <taxon>Alteromonadales</taxon>
        <taxon>Colwelliaceae</taxon>
        <taxon>Thalassotalea</taxon>
    </lineage>
</organism>
<evidence type="ECO:0000313" key="2">
    <source>
        <dbReference type="EMBL" id="WNC68690.1"/>
    </source>
</evidence>
<keyword evidence="1" id="KW-1133">Transmembrane helix</keyword>
<proteinExistence type="predicted"/>
<keyword evidence="1" id="KW-0812">Transmembrane</keyword>
<sequence length="140" mass="15737">MDKQESGQNNWEARTKKNTVKLGIWTFGWVLTTAVTAFAPKFLWDFNTVLTVIAVIINVLVGFGMILANREHLRGLDEMQQKIQTEAMALSLGVGLVLGCSYELLEDIKLITFEPEISHLVILMCITYMIGIIKSGAKYR</sequence>
<gene>
    <name evidence="2" type="ORF">RI845_00745</name>
</gene>
<feature type="transmembrane region" description="Helical" evidence="1">
    <location>
        <begin position="87"/>
        <end position="105"/>
    </location>
</feature>
<dbReference type="Proteomes" id="UP001248581">
    <property type="component" value="Chromosome"/>
</dbReference>
<keyword evidence="1" id="KW-0472">Membrane</keyword>
<feature type="transmembrane region" description="Helical" evidence="1">
    <location>
        <begin position="46"/>
        <end position="67"/>
    </location>
</feature>
<accession>A0ABY9TLN9</accession>
<evidence type="ECO:0000313" key="3">
    <source>
        <dbReference type="Proteomes" id="UP001248581"/>
    </source>
</evidence>